<organism evidence="1">
    <name type="scientific">marine sediment metagenome</name>
    <dbReference type="NCBI Taxonomy" id="412755"/>
    <lineage>
        <taxon>unclassified sequences</taxon>
        <taxon>metagenomes</taxon>
        <taxon>ecological metagenomes</taxon>
    </lineage>
</organism>
<dbReference type="InterPro" id="IPR011989">
    <property type="entry name" value="ARM-like"/>
</dbReference>
<reference evidence="1" key="1">
    <citation type="journal article" date="2014" name="Front. Microbiol.">
        <title>High frequency of phylogenetically diverse reductive dehalogenase-homologous genes in deep subseafloor sedimentary metagenomes.</title>
        <authorList>
            <person name="Kawai M."/>
            <person name="Futagami T."/>
            <person name="Toyoda A."/>
            <person name="Takaki Y."/>
            <person name="Nishi S."/>
            <person name="Hori S."/>
            <person name="Arai W."/>
            <person name="Tsubouchi T."/>
            <person name="Morono Y."/>
            <person name="Uchiyama I."/>
            <person name="Ito T."/>
            <person name="Fujiyama A."/>
            <person name="Inagaki F."/>
            <person name="Takami H."/>
        </authorList>
    </citation>
    <scope>NUCLEOTIDE SEQUENCE</scope>
    <source>
        <strain evidence="1">Expedition CK06-06</strain>
    </source>
</reference>
<dbReference type="SUPFAM" id="SSF48371">
    <property type="entry name" value="ARM repeat"/>
    <property type="match status" value="1"/>
</dbReference>
<dbReference type="InterPro" id="IPR016024">
    <property type="entry name" value="ARM-type_fold"/>
</dbReference>
<dbReference type="AlphaFoldDB" id="X1E444"/>
<dbReference type="Gene3D" id="1.25.10.10">
    <property type="entry name" value="Leucine-rich Repeat Variant"/>
    <property type="match status" value="1"/>
</dbReference>
<name>X1E444_9ZZZZ</name>
<evidence type="ECO:0000313" key="1">
    <source>
        <dbReference type="EMBL" id="GAH03438.1"/>
    </source>
</evidence>
<protein>
    <recommendedName>
        <fullName evidence="2">Condensin complex subunit 1 C-terminal domain-containing protein</fullName>
    </recommendedName>
</protein>
<dbReference type="EMBL" id="BART01020384">
    <property type="protein sequence ID" value="GAH03438.1"/>
    <property type="molecule type" value="Genomic_DNA"/>
</dbReference>
<accession>X1E444</accession>
<sequence>MELIESLSDSFFTVRLASENGIVAIGDSTLKPLLNTLEETSDGRIVFHTISALGRIAQGQDSIIQRNNRLRIKKALIPYLDSEERCLRAQAVKALSQLNDKDIRELLSSKKHYETDPFVIGVYRKHLKGMGD</sequence>
<evidence type="ECO:0008006" key="2">
    <source>
        <dbReference type="Google" id="ProtNLM"/>
    </source>
</evidence>
<comment type="caution">
    <text evidence="1">The sequence shown here is derived from an EMBL/GenBank/DDBJ whole genome shotgun (WGS) entry which is preliminary data.</text>
</comment>
<proteinExistence type="predicted"/>
<gene>
    <name evidence="1" type="ORF">S01H4_37891</name>
</gene>